<dbReference type="OrthoDB" id="3222453at2759"/>
<gene>
    <name evidence="2" type="ORF">D9757_011364</name>
</gene>
<sequence>MTDILMHITAFREIFHASVSSVPLHLHLAKSHIPSFERSMASVFDEFDSLNEIEEYVQSLLPQKRGYPLWSPKPGDWLPPAFREEGVRIGDVGIVTEMGQFDYLFNTCLPADDPVNQGRVPHDFKQLQGVDIHDTVWSQEFGPGSVVASNSSSFERSEQGGNSGASGVPEELGTGLSLRSPSTSGALLILPEGGKSTNSQHLIKFRQHAAECAESWYDFVNGPLARGVHNDAIYLVTGCDMTRAWGVASFTDAPPDSVSLDFGPRVRNGNYEYWFRTSDFAASSSGTSHERKQSGCVFLRGFKLAIRSAPFTPSHSRFSVSYISKFTAHGLSPSRVIHSPAIMWQWLSHYVRLSVFSRVPPEPQASLDAPDYVNEPDYTTCKLFHPSDAINQYILSEHEEVNVAITHDDDWAFVVRDDEEDIPDDQELFNRIRNFLKISRLGQYAFAYFALESASISSDTNRADISSAMEDDDPSMYQ</sequence>
<protein>
    <submittedName>
        <fullName evidence="2">Uncharacterized protein</fullName>
    </submittedName>
</protein>
<evidence type="ECO:0000256" key="1">
    <source>
        <dbReference type="SAM" id="MobiDB-lite"/>
    </source>
</evidence>
<accession>A0A8H5LKZ1</accession>
<dbReference type="Proteomes" id="UP000518752">
    <property type="component" value="Unassembled WGS sequence"/>
</dbReference>
<evidence type="ECO:0000313" key="2">
    <source>
        <dbReference type="EMBL" id="KAF5361355.1"/>
    </source>
</evidence>
<evidence type="ECO:0000313" key="3">
    <source>
        <dbReference type="Proteomes" id="UP000518752"/>
    </source>
</evidence>
<organism evidence="2 3">
    <name type="scientific">Collybiopsis confluens</name>
    <dbReference type="NCBI Taxonomy" id="2823264"/>
    <lineage>
        <taxon>Eukaryota</taxon>
        <taxon>Fungi</taxon>
        <taxon>Dikarya</taxon>
        <taxon>Basidiomycota</taxon>
        <taxon>Agaricomycotina</taxon>
        <taxon>Agaricomycetes</taxon>
        <taxon>Agaricomycetidae</taxon>
        <taxon>Agaricales</taxon>
        <taxon>Marasmiineae</taxon>
        <taxon>Omphalotaceae</taxon>
        <taxon>Collybiopsis</taxon>
    </lineage>
</organism>
<name>A0A8H5LKZ1_9AGAR</name>
<comment type="caution">
    <text evidence="2">The sequence shown here is derived from an EMBL/GenBank/DDBJ whole genome shotgun (WGS) entry which is preliminary data.</text>
</comment>
<feature type="region of interest" description="Disordered" evidence="1">
    <location>
        <begin position="148"/>
        <end position="176"/>
    </location>
</feature>
<keyword evidence="3" id="KW-1185">Reference proteome</keyword>
<proteinExistence type="predicted"/>
<dbReference type="EMBL" id="JAACJN010000206">
    <property type="protein sequence ID" value="KAF5361355.1"/>
    <property type="molecule type" value="Genomic_DNA"/>
</dbReference>
<reference evidence="2 3" key="1">
    <citation type="journal article" date="2020" name="ISME J.">
        <title>Uncovering the hidden diversity of litter-decomposition mechanisms in mushroom-forming fungi.</title>
        <authorList>
            <person name="Floudas D."/>
            <person name="Bentzer J."/>
            <person name="Ahren D."/>
            <person name="Johansson T."/>
            <person name="Persson P."/>
            <person name="Tunlid A."/>
        </authorList>
    </citation>
    <scope>NUCLEOTIDE SEQUENCE [LARGE SCALE GENOMIC DNA]</scope>
    <source>
        <strain evidence="2 3">CBS 406.79</strain>
    </source>
</reference>
<dbReference type="AlphaFoldDB" id="A0A8H5LKZ1"/>